<sequence>MRNNVNMVKEEIKSIKTTVLNQMGLSSCGSSLTQSEPSFRDGKILFEVEIRERERERERERDRGRRLQVIPSRLRPVSEGYNPRSSFSLPSTPRRGSAAARLSSCCNCLFSVTSPVLLPPLVCFV</sequence>
<proteinExistence type="predicted"/>
<dbReference type="Proteomes" id="UP001060085">
    <property type="component" value="Linkage Group LG02"/>
</dbReference>
<evidence type="ECO:0000313" key="1">
    <source>
        <dbReference type="EMBL" id="KAI5675779.1"/>
    </source>
</evidence>
<comment type="caution">
    <text evidence="1">The sequence shown here is derived from an EMBL/GenBank/DDBJ whole genome shotgun (WGS) entry which is preliminary data.</text>
</comment>
<accession>A0ACC0BT58</accession>
<organism evidence="1 2">
    <name type="scientific">Catharanthus roseus</name>
    <name type="common">Madagascar periwinkle</name>
    <name type="synonym">Vinca rosea</name>
    <dbReference type="NCBI Taxonomy" id="4058"/>
    <lineage>
        <taxon>Eukaryota</taxon>
        <taxon>Viridiplantae</taxon>
        <taxon>Streptophyta</taxon>
        <taxon>Embryophyta</taxon>
        <taxon>Tracheophyta</taxon>
        <taxon>Spermatophyta</taxon>
        <taxon>Magnoliopsida</taxon>
        <taxon>eudicotyledons</taxon>
        <taxon>Gunneridae</taxon>
        <taxon>Pentapetalae</taxon>
        <taxon>asterids</taxon>
        <taxon>lamiids</taxon>
        <taxon>Gentianales</taxon>
        <taxon>Apocynaceae</taxon>
        <taxon>Rauvolfioideae</taxon>
        <taxon>Vinceae</taxon>
        <taxon>Catharanthinae</taxon>
        <taxon>Catharanthus</taxon>
    </lineage>
</organism>
<evidence type="ECO:0000313" key="2">
    <source>
        <dbReference type="Proteomes" id="UP001060085"/>
    </source>
</evidence>
<protein>
    <submittedName>
        <fullName evidence="1">Uncharacterized protein</fullName>
    </submittedName>
</protein>
<reference evidence="2" key="1">
    <citation type="journal article" date="2023" name="Nat. Plants">
        <title>Single-cell RNA sequencing provides a high-resolution roadmap for understanding the multicellular compartmentation of specialized metabolism.</title>
        <authorList>
            <person name="Sun S."/>
            <person name="Shen X."/>
            <person name="Li Y."/>
            <person name="Li Y."/>
            <person name="Wang S."/>
            <person name="Li R."/>
            <person name="Zhang H."/>
            <person name="Shen G."/>
            <person name="Guo B."/>
            <person name="Wei J."/>
            <person name="Xu J."/>
            <person name="St-Pierre B."/>
            <person name="Chen S."/>
            <person name="Sun C."/>
        </authorList>
    </citation>
    <scope>NUCLEOTIDE SEQUENCE [LARGE SCALE GENOMIC DNA]</scope>
</reference>
<gene>
    <name evidence="1" type="ORF">M9H77_06729</name>
</gene>
<name>A0ACC0BT58_CATRO</name>
<keyword evidence="2" id="KW-1185">Reference proteome</keyword>
<dbReference type="EMBL" id="CM044702">
    <property type="protein sequence ID" value="KAI5675779.1"/>
    <property type="molecule type" value="Genomic_DNA"/>
</dbReference>